<reference evidence="1" key="1">
    <citation type="submission" date="2023-07" db="EMBL/GenBank/DDBJ databases">
        <title>Black Yeasts Isolated from many extreme environments.</title>
        <authorList>
            <person name="Coleine C."/>
            <person name="Stajich J.E."/>
            <person name="Selbmann L."/>
        </authorList>
    </citation>
    <scope>NUCLEOTIDE SEQUENCE</scope>
    <source>
        <strain evidence="1">CCFEE 5714</strain>
    </source>
</reference>
<organism evidence="1 2">
    <name type="scientific">Vermiconidia calcicola</name>
    <dbReference type="NCBI Taxonomy" id="1690605"/>
    <lineage>
        <taxon>Eukaryota</taxon>
        <taxon>Fungi</taxon>
        <taxon>Dikarya</taxon>
        <taxon>Ascomycota</taxon>
        <taxon>Pezizomycotina</taxon>
        <taxon>Dothideomycetes</taxon>
        <taxon>Dothideomycetidae</taxon>
        <taxon>Mycosphaerellales</taxon>
        <taxon>Extremaceae</taxon>
        <taxon>Vermiconidia</taxon>
    </lineage>
</organism>
<dbReference type="Proteomes" id="UP001281147">
    <property type="component" value="Unassembled WGS sequence"/>
</dbReference>
<dbReference type="EMBL" id="JAUTXU010000032">
    <property type="protein sequence ID" value="KAK3718399.1"/>
    <property type="molecule type" value="Genomic_DNA"/>
</dbReference>
<gene>
    <name evidence="1" type="ORF">LTR37_005212</name>
</gene>
<protein>
    <submittedName>
        <fullName evidence="1">Uncharacterized protein</fullName>
    </submittedName>
</protein>
<evidence type="ECO:0000313" key="2">
    <source>
        <dbReference type="Proteomes" id="UP001281147"/>
    </source>
</evidence>
<evidence type="ECO:0000313" key="1">
    <source>
        <dbReference type="EMBL" id="KAK3718399.1"/>
    </source>
</evidence>
<keyword evidence="2" id="KW-1185">Reference proteome</keyword>
<sequence>MAHKLKVATKGEAADPVLTRAVEEDKVSWYKKPNLRTLYFLLFPTCIGIEITSGFDSQMINAVQIVEPWQEYMGNPEGAKQGIISAAYALGAICSLPFVPWVAQRFGRRWSIFGGSCIMCCGAIVQCASQHVAMYIVARWILGFGIPACIVSASALLGELGYPKERPVLTSLFNSCYFIGSIVAAGITFGTMSLGASDWAWRIPSILQCVPSLMQISLIFFIPESPRWLVSKDRREEAFDILVKYHAEGDRQSPFVAAEFAQIESTIKIELESAKLSWGDIVRTAGMRKRLLVGSLLGLFTQWSGNTLLSYYLGDILTMIGFTDSNFQAKINVGKTSWELVNATIIALIVTRFPRRKMYLLSASLLMVVYTCWTVAWARVEITGSQAAARAVLFFVFFYSPCYNIAYNALTYSLDSVGWKYLIAYSCWLLFEVICIYFLWPETQGRTLEELTFLFEDKELQERQSMATEKQLFGGDAASVGGHGNKDGTEERYEIAGSKL</sequence>
<name>A0ACC3NKI5_9PEZI</name>
<comment type="caution">
    <text evidence="1">The sequence shown here is derived from an EMBL/GenBank/DDBJ whole genome shotgun (WGS) entry which is preliminary data.</text>
</comment>
<accession>A0ACC3NKI5</accession>
<proteinExistence type="predicted"/>